<keyword evidence="2" id="KW-1185">Reference proteome</keyword>
<dbReference type="Proteomes" id="UP001500967">
    <property type="component" value="Unassembled WGS sequence"/>
</dbReference>
<dbReference type="RefSeq" id="WP_344652685.1">
    <property type="nucleotide sequence ID" value="NZ_BAAAGX010000028.1"/>
</dbReference>
<dbReference type="EMBL" id="BAAAGX010000028">
    <property type="protein sequence ID" value="GAA0268413.1"/>
    <property type="molecule type" value="Genomic_DNA"/>
</dbReference>
<proteinExistence type="predicted"/>
<name>A0ABN0UZZ9_9ACTN</name>
<sequence>MTLRRCTDRKAANWILSSGLPWQQLVGFGPGGFAAYARLRLLPDPAWDGQSENDVEVDDEPEHDQVATALDVLSRHTGTPDDWYFCVWEGWGVDLGGPRIVVPERSYFLLRGRWDEWGDRPEPAFVWPADRAWCLAHDVDPHWAGIGADAAAVDDLLADARIDVVPADPTQPQPYYG</sequence>
<reference evidence="1 2" key="1">
    <citation type="journal article" date="2019" name="Int. J. Syst. Evol. Microbiol.">
        <title>The Global Catalogue of Microorganisms (GCM) 10K type strain sequencing project: providing services to taxonomists for standard genome sequencing and annotation.</title>
        <authorList>
            <consortium name="The Broad Institute Genomics Platform"/>
            <consortium name="The Broad Institute Genome Sequencing Center for Infectious Disease"/>
            <person name="Wu L."/>
            <person name="Ma J."/>
        </authorList>
    </citation>
    <scope>NUCLEOTIDE SEQUENCE [LARGE SCALE GENOMIC DNA]</scope>
    <source>
        <strain evidence="1 2">JCM 10425</strain>
    </source>
</reference>
<organism evidence="1 2">
    <name type="scientific">Cryptosporangium japonicum</name>
    <dbReference type="NCBI Taxonomy" id="80872"/>
    <lineage>
        <taxon>Bacteria</taxon>
        <taxon>Bacillati</taxon>
        <taxon>Actinomycetota</taxon>
        <taxon>Actinomycetes</taxon>
        <taxon>Cryptosporangiales</taxon>
        <taxon>Cryptosporangiaceae</taxon>
        <taxon>Cryptosporangium</taxon>
    </lineage>
</organism>
<protein>
    <submittedName>
        <fullName evidence="1">Uncharacterized protein</fullName>
    </submittedName>
</protein>
<comment type="caution">
    <text evidence="1">The sequence shown here is derived from an EMBL/GenBank/DDBJ whole genome shotgun (WGS) entry which is preliminary data.</text>
</comment>
<accession>A0ABN0UZZ9</accession>
<gene>
    <name evidence="1" type="ORF">GCM10009539_64300</name>
</gene>
<evidence type="ECO:0000313" key="1">
    <source>
        <dbReference type="EMBL" id="GAA0268413.1"/>
    </source>
</evidence>
<evidence type="ECO:0000313" key="2">
    <source>
        <dbReference type="Proteomes" id="UP001500967"/>
    </source>
</evidence>